<proteinExistence type="predicted"/>
<accession>A0AAD9PNU2</accession>
<evidence type="ECO:0000313" key="1">
    <source>
        <dbReference type="EMBL" id="KAK2197822.1"/>
    </source>
</evidence>
<organism evidence="1 2">
    <name type="scientific">Babesia duncani</name>
    <dbReference type="NCBI Taxonomy" id="323732"/>
    <lineage>
        <taxon>Eukaryota</taxon>
        <taxon>Sar</taxon>
        <taxon>Alveolata</taxon>
        <taxon>Apicomplexa</taxon>
        <taxon>Aconoidasida</taxon>
        <taxon>Piroplasmida</taxon>
        <taxon>Babesiidae</taxon>
        <taxon>Babesia</taxon>
    </lineage>
</organism>
<dbReference type="AlphaFoldDB" id="A0AAD9PNU2"/>
<evidence type="ECO:0000313" key="2">
    <source>
        <dbReference type="Proteomes" id="UP001214638"/>
    </source>
</evidence>
<gene>
    <name evidence="1" type="ORF">BdWA1_000825</name>
</gene>
<dbReference type="GeneID" id="94335123"/>
<dbReference type="EMBL" id="JALLKP010000001">
    <property type="protein sequence ID" value="KAK2197822.1"/>
    <property type="molecule type" value="Genomic_DNA"/>
</dbReference>
<dbReference type="KEGG" id="bdw:94335123"/>
<dbReference type="RefSeq" id="XP_067804664.1">
    <property type="nucleotide sequence ID" value="XM_067945873.1"/>
</dbReference>
<dbReference type="Proteomes" id="UP001214638">
    <property type="component" value="Unassembled WGS sequence"/>
</dbReference>
<reference evidence="1" key="1">
    <citation type="journal article" date="2023" name="Nat. Microbiol.">
        <title>Babesia duncani multi-omics identifies virulence factors and drug targets.</title>
        <authorList>
            <person name="Singh P."/>
            <person name="Lonardi S."/>
            <person name="Liang Q."/>
            <person name="Vydyam P."/>
            <person name="Khabirova E."/>
            <person name="Fang T."/>
            <person name="Gihaz S."/>
            <person name="Thekkiniath J."/>
            <person name="Munshi M."/>
            <person name="Abel S."/>
            <person name="Ciampossin L."/>
            <person name="Batugedara G."/>
            <person name="Gupta M."/>
            <person name="Lu X.M."/>
            <person name="Lenz T."/>
            <person name="Chakravarty S."/>
            <person name="Cornillot E."/>
            <person name="Hu Y."/>
            <person name="Ma W."/>
            <person name="Gonzalez L.M."/>
            <person name="Sanchez S."/>
            <person name="Estrada K."/>
            <person name="Sanchez-Flores A."/>
            <person name="Montero E."/>
            <person name="Harb O.S."/>
            <person name="Le Roch K.G."/>
            <person name="Mamoun C.B."/>
        </authorList>
    </citation>
    <scope>NUCLEOTIDE SEQUENCE</scope>
    <source>
        <strain evidence="1">WA1</strain>
    </source>
</reference>
<name>A0AAD9PNU2_9APIC</name>
<comment type="caution">
    <text evidence="1">The sequence shown here is derived from an EMBL/GenBank/DDBJ whole genome shotgun (WGS) entry which is preliminary data.</text>
</comment>
<keyword evidence="2" id="KW-1185">Reference proteome</keyword>
<sequence>MQALLCRNGVRLKTLITSEFNRIHFSKLLTGHEFNLDESIIVLRPDGHILDFQNSLFESENTKSILANYVHRICQTFV</sequence>
<protein>
    <submittedName>
        <fullName evidence="1">Uncharacterized protein</fullName>
    </submittedName>
</protein>